<proteinExistence type="predicted"/>
<reference evidence="3" key="1">
    <citation type="submission" date="2020-12" db="EMBL/GenBank/DDBJ databases">
        <title>Hymenobacter sp.</title>
        <authorList>
            <person name="Kim M.K."/>
        </authorList>
    </citation>
    <scope>NUCLEOTIDE SEQUENCE [LARGE SCALE GENOMIC DNA]</scope>
    <source>
        <strain evidence="3">BT553</strain>
    </source>
</reference>
<keyword evidence="3" id="KW-1185">Reference proteome</keyword>
<name>A0ABS0XSP6_9SPHN</name>
<evidence type="ECO:0000313" key="3">
    <source>
        <dbReference type="Proteomes" id="UP000640426"/>
    </source>
</evidence>
<keyword evidence="1" id="KW-0472">Membrane</keyword>
<keyword evidence="1" id="KW-1133">Transmembrane helix</keyword>
<evidence type="ECO:0008006" key="4">
    <source>
        <dbReference type="Google" id="ProtNLM"/>
    </source>
</evidence>
<comment type="caution">
    <text evidence="2">The sequence shown here is derived from an EMBL/GenBank/DDBJ whole genome shotgun (WGS) entry which is preliminary data.</text>
</comment>
<dbReference type="EMBL" id="JAELXS010000008">
    <property type="protein sequence ID" value="MBJ6123052.1"/>
    <property type="molecule type" value="Genomic_DNA"/>
</dbReference>
<gene>
    <name evidence="2" type="ORF">JAO74_14740</name>
</gene>
<evidence type="ECO:0000313" key="2">
    <source>
        <dbReference type="EMBL" id="MBJ6123052.1"/>
    </source>
</evidence>
<dbReference type="RefSeq" id="WP_199039705.1">
    <property type="nucleotide sequence ID" value="NZ_JAELXS010000008.1"/>
</dbReference>
<protein>
    <recommendedName>
        <fullName evidence="4">Cytochrome C oxidase assembly protein</fullName>
    </recommendedName>
</protein>
<evidence type="ECO:0000256" key="1">
    <source>
        <dbReference type="SAM" id="Phobius"/>
    </source>
</evidence>
<organism evidence="2 3">
    <name type="scientific">Sphingomonas mollis</name>
    <dbReference type="NCBI Taxonomy" id="2795726"/>
    <lineage>
        <taxon>Bacteria</taxon>
        <taxon>Pseudomonadati</taxon>
        <taxon>Pseudomonadota</taxon>
        <taxon>Alphaproteobacteria</taxon>
        <taxon>Sphingomonadales</taxon>
        <taxon>Sphingomonadaceae</taxon>
        <taxon>Sphingomonas</taxon>
    </lineage>
</organism>
<sequence length="45" mass="5079">MTPDELELIRKRQRGRARVMAILLGSLVLLIFAISIAKIQLGMNE</sequence>
<keyword evidence="1" id="KW-0812">Transmembrane</keyword>
<feature type="transmembrane region" description="Helical" evidence="1">
    <location>
        <begin position="21"/>
        <end position="41"/>
    </location>
</feature>
<dbReference type="Proteomes" id="UP000640426">
    <property type="component" value="Unassembled WGS sequence"/>
</dbReference>
<accession>A0ABS0XSP6</accession>